<proteinExistence type="predicted"/>
<organism evidence="2 3">
    <name type="scientific">Rhododendron griersonianum</name>
    <dbReference type="NCBI Taxonomy" id="479676"/>
    <lineage>
        <taxon>Eukaryota</taxon>
        <taxon>Viridiplantae</taxon>
        <taxon>Streptophyta</taxon>
        <taxon>Embryophyta</taxon>
        <taxon>Tracheophyta</taxon>
        <taxon>Spermatophyta</taxon>
        <taxon>Magnoliopsida</taxon>
        <taxon>eudicotyledons</taxon>
        <taxon>Gunneridae</taxon>
        <taxon>Pentapetalae</taxon>
        <taxon>asterids</taxon>
        <taxon>Ericales</taxon>
        <taxon>Ericaceae</taxon>
        <taxon>Ericoideae</taxon>
        <taxon>Rhodoreae</taxon>
        <taxon>Rhododendron</taxon>
    </lineage>
</organism>
<accession>A0AAV6KY18</accession>
<evidence type="ECO:0000313" key="3">
    <source>
        <dbReference type="Proteomes" id="UP000823749"/>
    </source>
</evidence>
<feature type="region of interest" description="Disordered" evidence="1">
    <location>
        <begin position="1"/>
        <end position="20"/>
    </location>
</feature>
<dbReference type="AlphaFoldDB" id="A0AAV6KY18"/>
<evidence type="ECO:0000256" key="1">
    <source>
        <dbReference type="SAM" id="MobiDB-lite"/>
    </source>
</evidence>
<protein>
    <submittedName>
        <fullName evidence="2">Uncharacterized protein</fullName>
    </submittedName>
</protein>
<feature type="compositionally biased region" description="Polar residues" evidence="1">
    <location>
        <begin position="8"/>
        <end position="18"/>
    </location>
</feature>
<keyword evidence="3" id="KW-1185">Reference proteome</keyword>
<dbReference type="Proteomes" id="UP000823749">
    <property type="component" value="Chromosome 3"/>
</dbReference>
<gene>
    <name evidence="2" type="ORF">RHGRI_007251</name>
</gene>
<reference evidence="2" key="1">
    <citation type="submission" date="2020-08" db="EMBL/GenBank/DDBJ databases">
        <title>Plant Genome Project.</title>
        <authorList>
            <person name="Zhang R.-G."/>
        </authorList>
    </citation>
    <scope>NUCLEOTIDE SEQUENCE</scope>
    <source>
        <strain evidence="2">WSP0</strain>
        <tissue evidence="2">Leaf</tissue>
    </source>
</reference>
<dbReference type="EMBL" id="JACTNZ010000003">
    <property type="protein sequence ID" value="KAG5556944.1"/>
    <property type="molecule type" value="Genomic_DNA"/>
</dbReference>
<name>A0AAV6KY18_9ERIC</name>
<sequence length="78" mass="8693">MSLREVATNPSQVSSSYEPNKGGFYSRSLCPLLHNSQMEFSFHDTFDSVGSLFFFNNGGKALLIPQILRSTLKTWTSA</sequence>
<evidence type="ECO:0000313" key="2">
    <source>
        <dbReference type="EMBL" id="KAG5556944.1"/>
    </source>
</evidence>
<comment type="caution">
    <text evidence="2">The sequence shown here is derived from an EMBL/GenBank/DDBJ whole genome shotgun (WGS) entry which is preliminary data.</text>
</comment>